<dbReference type="SUPFAM" id="SSF51735">
    <property type="entry name" value="NAD(P)-binding Rossmann-fold domains"/>
    <property type="match status" value="1"/>
</dbReference>
<dbReference type="KEGG" id="pthv:CE140_09080"/>
<dbReference type="InterPro" id="IPR051207">
    <property type="entry name" value="ComplexI_NDUFA9_subunit"/>
</dbReference>
<dbReference type="GO" id="GO:0044877">
    <property type="term" value="F:protein-containing complex binding"/>
    <property type="evidence" value="ECO:0007669"/>
    <property type="project" value="TreeGrafter"/>
</dbReference>
<feature type="domain" description="NAD-dependent epimerase/dehydratase" evidence="1">
    <location>
        <begin position="4"/>
        <end position="196"/>
    </location>
</feature>
<keyword evidence="3" id="KW-1185">Reference proteome</keyword>
<dbReference type="InterPro" id="IPR001509">
    <property type="entry name" value="Epimerase_deHydtase"/>
</dbReference>
<evidence type="ECO:0000259" key="1">
    <source>
        <dbReference type="Pfam" id="PF01370"/>
    </source>
</evidence>
<dbReference type="PANTHER" id="PTHR12126">
    <property type="entry name" value="NADH-UBIQUINONE OXIDOREDUCTASE 39 KDA SUBUNIT-RELATED"/>
    <property type="match status" value="1"/>
</dbReference>
<name>A0A2Z4ZQK3_9PSED</name>
<accession>A0A2Z4ZQK3</accession>
<evidence type="ECO:0000313" key="2">
    <source>
        <dbReference type="EMBL" id="AXA60182.1"/>
    </source>
</evidence>
<dbReference type="Gene3D" id="3.40.50.720">
    <property type="entry name" value="NAD(P)-binding Rossmann-like Domain"/>
    <property type="match status" value="1"/>
</dbReference>
<dbReference type="AlphaFoldDB" id="A0A2Z4ZQK3"/>
<organism evidence="2 3">
    <name type="scientific">Pseudomonas thivervalensis</name>
    <dbReference type="NCBI Taxonomy" id="86265"/>
    <lineage>
        <taxon>Bacteria</taxon>
        <taxon>Pseudomonadati</taxon>
        <taxon>Pseudomonadota</taxon>
        <taxon>Gammaproteobacteria</taxon>
        <taxon>Pseudomonadales</taxon>
        <taxon>Pseudomonadaceae</taxon>
        <taxon>Pseudomonas</taxon>
    </lineage>
</organism>
<protein>
    <submittedName>
        <fullName evidence="2">Epimerase</fullName>
    </submittedName>
</protein>
<evidence type="ECO:0000313" key="3">
    <source>
        <dbReference type="Proteomes" id="UP000251666"/>
    </source>
</evidence>
<dbReference type="EMBL" id="CP022202">
    <property type="protein sequence ID" value="AXA60182.1"/>
    <property type="molecule type" value="Genomic_DNA"/>
</dbReference>
<dbReference type="RefSeq" id="WP_208666933.1">
    <property type="nucleotide sequence ID" value="NZ_CP022201.1"/>
</dbReference>
<sequence length="427" mass="46159">MKLVVTGATGYIGQRLSALAAARGHEVICATRQPCPTPYAWLPYDLRGPAPECPVGTQALIHLAADTAGTAHSGADDEVRAAQALLRCAEQGSAKFIFISSQTAEATATGAYGRTKWRIEQHVLAAFGTVIRPGQVYGGPERGLFGLLCRLVRRSPFIPILMPAPCVQPIHVDDLAAAILAVVERDDIHAEIFNLGAAQPIAFGHFMVSIATHRVRAARLPIPVPVALLRLMRRSVGLSLSTKLGLERIFSLIHLPPMDSERSLQKLGIQLRVLAHGLHRSGHGQRRGLLQEAAVLLHYLLKRPPQRSLVSRYARALERAGKTRPVIHSRLLMGWPILLTLLDNPGVLRKPDGQELAWRLQVALGIAEASPQGAQVFLGVQQSRSPVATLVALGLSAVKALAWKTVALLGRPVARRLLLGSETHREA</sequence>
<dbReference type="InterPro" id="IPR036291">
    <property type="entry name" value="NAD(P)-bd_dom_sf"/>
</dbReference>
<dbReference type="PANTHER" id="PTHR12126:SF11">
    <property type="entry name" value="NADH DEHYDROGENASE [UBIQUINONE] 1 ALPHA SUBCOMPLEX SUBUNIT 9, MITOCHONDRIAL"/>
    <property type="match status" value="1"/>
</dbReference>
<gene>
    <name evidence="2" type="ORF">CEQ51_08920</name>
</gene>
<dbReference type="Proteomes" id="UP000251666">
    <property type="component" value="Chromosome"/>
</dbReference>
<proteinExistence type="predicted"/>
<reference evidence="3" key="1">
    <citation type="journal article" date="2021" name="Front. Microbiol.">
        <title>Genomic Analysis of the 1-Aminocyclopropane-1-Carboxylate Deaminase-Producing Pseudomonas thivervalensis SC5 Reveals Its Multifaceted Roles in Soil and in Beneficial Interactions With Plants.</title>
        <authorList>
            <person name="Nascimento F.X."/>
            <person name="Uron P."/>
            <person name="Glick B.R."/>
            <person name="Giachini A."/>
            <person name="Rossi M.J."/>
        </authorList>
    </citation>
    <scope>NUCLEOTIDE SEQUENCE [LARGE SCALE GENOMIC DNA]</scope>
    <source>
        <strain evidence="3">PLM3</strain>
    </source>
</reference>
<dbReference type="Pfam" id="PF01370">
    <property type="entry name" value="Epimerase"/>
    <property type="match status" value="1"/>
</dbReference>